<dbReference type="GO" id="GO:0043565">
    <property type="term" value="F:sequence-specific DNA binding"/>
    <property type="evidence" value="ECO:0007669"/>
    <property type="project" value="InterPro"/>
</dbReference>
<reference evidence="5 6" key="2">
    <citation type="journal article" date="2016" name="Genome Biol. Evol.">
        <title>Extensive mobilome-driven genome diversification in mouse gut-associated Bacteroides vulgatus mpk.</title>
        <authorList>
            <person name="Lange A."/>
            <person name="Beier S."/>
            <person name="Steimle A."/>
            <person name="Autenrieth I.B."/>
            <person name="Huson D.H."/>
            <person name="Frick J.S."/>
        </authorList>
    </citation>
    <scope>NUCLEOTIDE SEQUENCE [LARGE SCALE GENOMIC DNA]</scope>
    <source>
        <strain evidence="6">mpk</strain>
    </source>
</reference>
<evidence type="ECO:0000313" key="6">
    <source>
        <dbReference type="Proteomes" id="UP000061587"/>
    </source>
</evidence>
<protein>
    <submittedName>
        <fullName evidence="5">Transcriptional regulator, AraC family</fullName>
    </submittedName>
</protein>
<reference evidence="6" key="1">
    <citation type="submission" date="2015-10" db="EMBL/GenBank/DDBJ databases">
        <title>Extensive mobilome-driven genome diversification in gut-associated Bacteroides vulgatus mpk.</title>
        <authorList>
            <person name="Beier S."/>
            <person name="Lange A."/>
            <person name="Huson D.H."/>
            <person name="Frick J.-S."/>
            <person name="Autenrieth I.B."/>
        </authorList>
    </citation>
    <scope>NUCLEOTIDE SEQUENCE [LARGE SCALE GENOMIC DNA]</scope>
    <source>
        <strain evidence="6">mpk</strain>
    </source>
</reference>
<keyword evidence="1" id="KW-0805">Transcription regulation</keyword>
<dbReference type="GO" id="GO:0003700">
    <property type="term" value="F:DNA-binding transcription factor activity"/>
    <property type="evidence" value="ECO:0007669"/>
    <property type="project" value="InterPro"/>
</dbReference>
<dbReference type="PROSITE" id="PS01124">
    <property type="entry name" value="HTH_ARAC_FAMILY_2"/>
    <property type="match status" value="1"/>
</dbReference>
<dbReference type="InterPro" id="IPR018060">
    <property type="entry name" value="HTH_AraC"/>
</dbReference>
<evidence type="ECO:0000256" key="2">
    <source>
        <dbReference type="ARBA" id="ARBA00023125"/>
    </source>
</evidence>
<dbReference type="Proteomes" id="UP000061587">
    <property type="component" value="Chromosome"/>
</dbReference>
<evidence type="ECO:0000259" key="4">
    <source>
        <dbReference type="PROSITE" id="PS01124"/>
    </source>
</evidence>
<dbReference type="SMART" id="SM00342">
    <property type="entry name" value="HTH_ARAC"/>
    <property type="match status" value="1"/>
</dbReference>
<proteinExistence type="predicted"/>
<dbReference type="EMBL" id="CP013020">
    <property type="protein sequence ID" value="ALK82939.1"/>
    <property type="molecule type" value="Genomic_DNA"/>
</dbReference>
<dbReference type="PANTHER" id="PTHR43280:SF10">
    <property type="entry name" value="REGULATORY PROTEIN POCR"/>
    <property type="match status" value="1"/>
</dbReference>
<dbReference type="Pfam" id="PF12833">
    <property type="entry name" value="HTH_18"/>
    <property type="match status" value="1"/>
</dbReference>
<dbReference type="InterPro" id="IPR009057">
    <property type="entry name" value="Homeodomain-like_sf"/>
</dbReference>
<keyword evidence="3" id="KW-0804">Transcription</keyword>
<accession>A0A0P0M118</accession>
<dbReference type="PANTHER" id="PTHR43280">
    <property type="entry name" value="ARAC-FAMILY TRANSCRIPTIONAL REGULATOR"/>
    <property type="match status" value="1"/>
</dbReference>
<evidence type="ECO:0000256" key="3">
    <source>
        <dbReference type="ARBA" id="ARBA00023163"/>
    </source>
</evidence>
<gene>
    <name evidence="5" type="ORF">BvMPK_0300</name>
</gene>
<organism evidence="5 6">
    <name type="scientific">Phocaeicola vulgatus</name>
    <name type="common">Bacteroides vulgatus</name>
    <dbReference type="NCBI Taxonomy" id="821"/>
    <lineage>
        <taxon>Bacteria</taxon>
        <taxon>Pseudomonadati</taxon>
        <taxon>Bacteroidota</taxon>
        <taxon>Bacteroidia</taxon>
        <taxon>Bacteroidales</taxon>
        <taxon>Bacteroidaceae</taxon>
        <taxon>Phocaeicola</taxon>
    </lineage>
</organism>
<evidence type="ECO:0000313" key="5">
    <source>
        <dbReference type="EMBL" id="ALK82939.1"/>
    </source>
</evidence>
<dbReference type="AlphaFoldDB" id="A0A0P0M118"/>
<name>A0A0P0M118_PHOVU</name>
<keyword evidence="2" id="KW-0238">DNA-binding</keyword>
<dbReference type="Gene3D" id="1.10.10.60">
    <property type="entry name" value="Homeodomain-like"/>
    <property type="match status" value="1"/>
</dbReference>
<sequence>MVGVLKNYMDMETTSTLSQELLRAVTAEPEIAEKVQALVETMEGMIRSKQDAGEFAGLEQLAEDGRVMWFVADTLNKLPEAVTYSDKGFEAYVMLVALSREDAALRYVFRLSSWYINYGCNRELLYLCRILHIYPERGYLNGVYNRLAQYVQQMKRKRPHCTKSEELPKGATELEIPIACVKVKEMTGEELLQAEVYLGMVKNKRLVEKVTKHCMKAKNTGHLADLCGYSLSTFRRLFREEFRTTPHEWLKGLRKDKVKNLLTQTDLPLVEVAEVCGFVSQSYLTEFCQMNFGQVRVRYGKMSCLIE</sequence>
<dbReference type="PATRIC" id="fig|821.40.peg.359"/>
<dbReference type="SUPFAM" id="SSF46689">
    <property type="entry name" value="Homeodomain-like"/>
    <property type="match status" value="1"/>
</dbReference>
<feature type="domain" description="HTH araC/xylS-type" evidence="4">
    <location>
        <begin position="204"/>
        <end position="302"/>
    </location>
</feature>
<evidence type="ECO:0000256" key="1">
    <source>
        <dbReference type="ARBA" id="ARBA00023015"/>
    </source>
</evidence>